<evidence type="ECO:0000259" key="1">
    <source>
        <dbReference type="Pfam" id="PF13460"/>
    </source>
</evidence>
<dbReference type="InterPro" id="IPR016040">
    <property type="entry name" value="NAD(P)-bd_dom"/>
</dbReference>
<keyword evidence="3" id="KW-1185">Reference proteome</keyword>
<sequence length="202" mass="22087">MANVLIIGATSLMGQKATKFFLDKTDDNITLMARYTGLLTIDEKRERVFQGDIIDEEILDSAMKGVDVVLVSLDSNEELLIQKIIDAMDKEGVRRFIFLTSMGLYNEVPTTNGASGNLNDGEILAPYQQVVYAIAASDLNYTVVRPTWLDNGQDVDNYEIVRKGGLSKTDTVASSSVADLVVRLAHNGKLGSHDSLAISRKA</sequence>
<evidence type="ECO:0000313" key="3">
    <source>
        <dbReference type="Proteomes" id="UP000061546"/>
    </source>
</evidence>
<dbReference type="Proteomes" id="UP000061546">
    <property type="component" value="Chromosome"/>
</dbReference>
<accession>A0A0K2LEY4</accession>
<dbReference type="PANTHER" id="PTHR15020">
    <property type="entry name" value="FLAVIN REDUCTASE-RELATED"/>
    <property type="match status" value="1"/>
</dbReference>
<dbReference type="SUPFAM" id="SSF51735">
    <property type="entry name" value="NAD(P)-binding Rossmann-fold domains"/>
    <property type="match status" value="1"/>
</dbReference>
<reference evidence="2 3" key="1">
    <citation type="submission" date="2015-08" db="EMBL/GenBank/DDBJ databases">
        <title>Genomic sequence of Lactobacillus heilongjiangensis DSM 28069, isolated from Chinese traditional pickle.</title>
        <authorList>
            <person name="Jiang X."/>
            <person name="Zheng B."/>
            <person name="Cheng H."/>
        </authorList>
    </citation>
    <scope>NUCLEOTIDE SEQUENCE [LARGE SCALE GENOMIC DNA]</scope>
    <source>
        <strain evidence="2 3">DSM 28069</strain>
    </source>
</reference>
<name>A0A0K2LEY4_9LACO</name>
<dbReference type="PANTHER" id="PTHR15020:SF50">
    <property type="entry name" value="UPF0659 PROTEIN YMR090W"/>
    <property type="match status" value="1"/>
</dbReference>
<dbReference type="EMBL" id="CP012559">
    <property type="protein sequence ID" value="ALB29743.1"/>
    <property type="molecule type" value="Genomic_DNA"/>
</dbReference>
<dbReference type="STRING" id="1074467.JP39_10460"/>
<dbReference type="InterPro" id="IPR036291">
    <property type="entry name" value="NAD(P)-bd_dom_sf"/>
</dbReference>
<dbReference type="RefSeq" id="WP_041501113.1">
    <property type="nucleotide sequence ID" value="NZ_BJDV01000005.1"/>
</dbReference>
<proteinExistence type="predicted"/>
<feature type="domain" description="NAD(P)-binding" evidence="1">
    <location>
        <begin position="8"/>
        <end position="187"/>
    </location>
</feature>
<dbReference type="KEGG" id="lhi:JP39_10460"/>
<dbReference type="OrthoDB" id="9803892at2"/>
<protein>
    <submittedName>
        <fullName evidence="2">NAD(P)-dependent oxidoreductase</fullName>
    </submittedName>
</protein>
<gene>
    <name evidence="2" type="ORF">JP39_10460</name>
</gene>
<dbReference type="Gene3D" id="3.40.50.720">
    <property type="entry name" value="NAD(P)-binding Rossmann-like Domain"/>
    <property type="match status" value="1"/>
</dbReference>
<organism evidence="2 3">
    <name type="scientific">Companilactobacillus heilongjiangensis</name>
    <dbReference type="NCBI Taxonomy" id="1074467"/>
    <lineage>
        <taxon>Bacteria</taxon>
        <taxon>Bacillati</taxon>
        <taxon>Bacillota</taxon>
        <taxon>Bacilli</taxon>
        <taxon>Lactobacillales</taxon>
        <taxon>Lactobacillaceae</taxon>
        <taxon>Companilactobacillus</taxon>
    </lineage>
</organism>
<dbReference type="Pfam" id="PF13460">
    <property type="entry name" value="NAD_binding_10"/>
    <property type="match status" value="1"/>
</dbReference>
<dbReference type="AlphaFoldDB" id="A0A0K2LEY4"/>
<evidence type="ECO:0000313" key="2">
    <source>
        <dbReference type="EMBL" id="ALB29743.1"/>
    </source>
</evidence>